<gene>
    <name evidence="1" type="ORF">B0T18DRAFT_182389</name>
</gene>
<organism evidence="1 2">
    <name type="scientific">Schizothecium vesticola</name>
    <dbReference type="NCBI Taxonomy" id="314040"/>
    <lineage>
        <taxon>Eukaryota</taxon>
        <taxon>Fungi</taxon>
        <taxon>Dikarya</taxon>
        <taxon>Ascomycota</taxon>
        <taxon>Pezizomycotina</taxon>
        <taxon>Sordariomycetes</taxon>
        <taxon>Sordariomycetidae</taxon>
        <taxon>Sordariales</taxon>
        <taxon>Schizotheciaceae</taxon>
        <taxon>Schizothecium</taxon>
    </lineage>
</organism>
<keyword evidence="2" id="KW-1185">Reference proteome</keyword>
<comment type="caution">
    <text evidence="1">The sequence shown here is derived from an EMBL/GenBank/DDBJ whole genome shotgun (WGS) entry which is preliminary data.</text>
</comment>
<reference evidence="1" key="1">
    <citation type="submission" date="2023-06" db="EMBL/GenBank/DDBJ databases">
        <title>Genome-scale phylogeny and comparative genomics of the fungal order Sordariales.</title>
        <authorList>
            <consortium name="Lawrence Berkeley National Laboratory"/>
            <person name="Hensen N."/>
            <person name="Bonometti L."/>
            <person name="Westerberg I."/>
            <person name="Brannstrom I.O."/>
            <person name="Guillou S."/>
            <person name="Cros-Aarteil S."/>
            <person name="Calhoun S."/>
            <person name="Haridas S."/>
            <person name="Kuo A."/>
            <person name="Mondo S."/>
            <person name="Pangilinan J."/>
            <person name="Riley R."/>
            <person name="LaButti K."/>
            <person name="Andreopoulos B."/>
            <person name="Lipzen A."/>
            <person name="Chen C."/>
            <person name="Yanf M."/>
            <person name="Daum C."/>
            <person name="Ng V."/>
            <person name="Clum A."/>
            <person name="Steindorff A."/>
            <person name="Ohm R."/>
            <person name="Martin F."/>
            <person name="Silar P."/>
            <person name="Natvig D."/>
            <person name="Lalanne C."/>
            <person name="Gautier V."/>
            <person name="Ament-velasquez S.L."/>
            <person name="Kruys A."/>
            <person name="Hutchinson M.I."/>
            <person name="Powell A.J."/>
            <person name="Barry K."/>
            <person name="Miller A.N."/>
            <person name="Grigoriev I.V."/>
            <person name="Debuchy R."/>
            <person name="Gladieux P."/>
            <person name="Thoren M.H."/>
            <person name="Johannesson H."/>
        </authorList>
    </citation>
    <scope>NUCLEOTIDE SEQUENCE</scope>
    <source>
        <strain evidence="1">SMH3187-1</strain>
    </source>
</reference>
<sequence length="60" mass="6472">MENGKEGRGGSTRQRGASRVYRSACTWPGLYGRHTRGGHWIGLLASDVPPSAATPGPMYR</sequence>
<dbReference type="AlphaFoldDB" id="A0AA40K295"/>
<name>A0AA40K295_9PEZI</name>
<evidence type="ECO:0000313" key="1">
    <source>
        <dbReference type="EMBL" id="KAK0743338.1"/>
    </source>
</evidence>
<accession>A0AA40K295</accession>
<dbReference type="Proteomes" id="UP001172155">
    <property type="component" value="Unassembled WGS sequence"/>
</dbReference>
<evidence type="ECO:0000313" key="2">
    <source>
        <dbReference type="Proteomes" id="UP001172155"/>
    </source>
</evidence>
<protein>
    <submittedName>
        <fullName evidence="1">Uncharacterized protein</fullName>
    </submittedName>
</protein>
<proteinExistence type="predicted"/>
<dbReference type="EMBL" id="JAUKUD010000005">
    <property type="protein sequence ID" value="KAK0743338.1"/>
    <property type="molecule type" value="Genomic_DNA"/>
</dbReference>